<keyword evidence="5 7" id="KW-0408">Iron</keyword>
<evidence type="ECO:0000256" key="1">
    <source>
        <dbReference type="ARBA" id="ARBA00010617"/>
    </source>
</evidence>
<sequence length="452" mass="49353">MSHVTELRPLASVPRVPGAVPLLGHALALWRNPLGFLSSLRRHGDLVRVDLGTMPMYVATTPELVHEVMVRQSGCFEKGRFFDRLRPLAGNGLANSDGELHKRHRRMIQPMFSRERIAGYSEIMSRNADALACSWTAGDVIDLEPAMAGYAVETLAATLFSTDIGLPAVEAVRKNLPVLLTNLLIRAASPKMLDRLPIPANRRFDKAAANLRAVIDEVVATSRAAGAGDHDDLLSLLLAANDPESGTGMSDVQVRDELATILFAGSETTAATLAWTFHELGGRPDVEDSLVDEIRRVVGDGPVTAEHVPHLQGIRRVIDEVIRLHGVTLLMRRTTEPVSLGGTLLPPGTEVAFSLYALHRDPGLYENADRFDPDRWLPERQATGPGRQAYIPFGAGNRKCIGDLFVWTEATIAIATILRRWRLVPVPGHTPREVASAVAHADRIPMTVVARQ</sequence>
<dbReference type="PRINTS" id="PR00463">
    <property type="entry name" value="EP450I"/>
</dbReference>
<reference evidence="8 9" key="1">
    <citation type="submission" date="2019-12" db="EMBL/GenBank/DDBJ databases">
        <title>Genome sequence of Streptomyces bambusae.</title>
        <authorList>
            <person name="Bansal K."/>
            <person name="Choksket S."/>
            <person name="Korpole S."/>
            <person name="Patil P.B."/>
        </authorList>
    </citation>
    <scope>NUCLEOTIDE SEQUENCE [LARGE SCALE GENOMIC DNA]</scope>
    <source>
        <strain evidence="8 9">SK60</strain>
    </source>
</reference>
<dbReference type="RefSeq" id="WP_219664259.1">
    <property type="nucleotide sequence ID" value="NZ_WTFF01000004.1"/>
</dbReference>
<name>A0ABS6YYG7_9ACTN</name>
<dbReference type="Pfam" id="PF00067">
    <property type="entry name" value="p450"/>
    <property type="match status" value="1"/>
</dbReference>
<dbReference type="Proteomes" id="UP000812013">
    <property type="component" value="Unassembled WGS sequence"/>
</dbReference>
<dbReference type="CDD" id="cd11049">
    <property type="entry name" value="CYP170A1-like"/>
    <property type="match status" value="1"/>
</dbReference>
<accession>A0ABS6YYG7</accession>
<keyword evidence="2 7" id="KW-0349">Heme</keyword>
<comment type="similarity">
    <text evidence="1 7">Belongs to the cytochrome P450 family.</text>
</comment>
<evidence type="ECO:0000256" key="7">
    <source>
        <dbReference type="RuleBase" id="RU000461"/>
    </source>
</evidence>
<dbReference type="PANTHER" id="PTHR24291">
    <property type="entry name" value="CYTOCHROME P450 FAMILY 4"/>
    <property type="match status" value="1"/>
</dbReference>
<proteinExistence type="inferred from homology"/>
<dbReference type="InterPro" id="IPR002401">
    <property type="entry name" value="Cyt_P450_E_grp-I"/>
</dbReference>
<dbReference type="PANTHER" id="PTHR24291:SF50">
    <property type="entry name" value="BIFUNCTIONAL ALBAFLAVENONE MONOOXYGENASE_TERPENE SYNTHASE"/>
    <property type="match status" value="1"/>
</dbReference>
<keyword evidence="6 7" id="KW-0503">Monooxygenase</keyword>
<evidence type="ECO:0000313" key="8">
    <source>
        <dbReference type="EMBL" id="MBW5480529.1"/>
    </source>
</evidence>
<evidence type="ECO:0000313" key="9">
    <source>
        <dbReference type="Proteomes" id="UP000812013"/>
    </source>
</evidence>
<keyword evidence="4 7" id="KW-0560">Oxidoreductase</keyword>
<dbReference type="InterPro" id="IPR036396">
    <property type="entry name" value="Cyt_P450_sf"/>
</dbReference>
<gene>
    <name evidence="8" type="ORF">GPJ59_01085</name>
</gene>
<dbReference type="InterPro" id="IPR001128">
    <property type="entry name" value="Cyt_P450"/>
</dbReference>
<evidence type="ECO:0000256" key="5">
    <source>
        <dbReference type="ARBA" id="ARBA00023004"/>
    </source>
</evidence>
<evidence type="ECO:0000256" key="2">
    <source>
        <dbReference type="ARBA" id="ARBA00022617"/>
    </source>
</evidence>
<dbReference type="EMBL" id="WTFF01000004">
    <property type="protein sequence ID" value="MBW5480529.1"/>
    <property type="molecule type" value="Genomic_DNA"/>
</dbReference>
<keyword evidence="9" id="KW-1185">Reference proteome</keyword>
<protein>
    <submittedName>
        <fullName evidence="8">Cytochrome P450</fullName>
    </submittedName>
</protein>
<dbReference type="InterPro" id="IPR017972">
    <property type="entry name" value="Cyt_P450_CS"/>
</dbReference>
<dbReference type="InterPro" id="IPR050196">
    <property type="entry name" value="Cytochrome_P450_Monoox"/>
</dbReference>
<comment type="caution">
    <text evidence="8">The sequence shown here is derived from an EMBL/GenBank/DDBJ whole genome shotgun (WGS) entry which is preliminary data.</text>
</comment>
<dbReference type="Gene3D" id="1.10.630.10">
    <property type="entry name" value="Cytochrome P450"/>
    <property type="match status" value="1"/>
</dbReference>
<dbReference type="PRINTS" id="PR00385">
    <property type="entry name" value="P450"/>
</dbReference>
<organism evidence="8 9">
    <name type="scientific">Streptomyces bambusae</name>
    <dbReference type="NCBI Taxonomy" id="1550616"/>
    <lineage>
        <taxon>Bacteria</taxon>
        <taxon>Bacillati</taxon>
        <taxon>Actinomycetota</taxon>
        <taxon>Actinomycetes</taxon>
        <taxon>Kitasatosporales</taxon>
        <taxon>Streptomycetaceae</taxon>
        <taxon>Streptomyces</taxon>
    </lineage>
</organism>
<evidence type="ECO:0000256" key="4">
    <source>
        <dbReference type="ARBA" id="ARBA00023002"/>
    </source>
</evidence>
<evidence type="ECO:0000256" key="6">
    <source>
        <dbReference type="ARBA" id="ARBA00023033"/>
    </source>
</evidence>
<dbReference type="PROSITE" id="PS00086">
    <property type="entry name" value="CYTOCHROME_P450"/>
    <property type="match status" value="1"/>
</dbReference>
<dbReference type="SUPFAM" id="SSF48264">
    <property type="entry name" value="Cytochrome P450"/>
    <property type="match status" value="1"/>
</dbReference>
<evidence type="ECO:0000256" key="3">
    <source>
        <dbReference type="ARBA" id="ARBA00022723"/>
    </source>
</evidence>
<keyword evidence="3 7" id="KW-0479">Metal-binding</keyword>